<evidence type="ECO:0000313" key="5">
    <source>
        <dbReference type="Proteomes" id="UP001345827"/>
    </source>
</evidence>
<keyword evidence="2" id="KW-1133">Transmembrane helix</keyword>
<keyword evidence="2" id="KW-0472">Membrane</keyword>
<sequence>MHITAGFEALVETMRPATIFVVVPFLLPMAAAQNDDPLSVFVSEAYSVYTEVTQILSSVASAATQSATDSSSAVEASTTSESPTTTTYTPSTSSDTFAVSSSSSSASTSTPHSSSATSSHISSLTPTTLSPSALGTSSVLGVTAETSTPLSTGSGTNHDHKLAIILGTVLGALAVGLLILTVLLCRRRRHGESPRHRALSPGDDEVESWRLNRQSDVPESKNSSRHALPASASGSAPLMSEHPAFRNYDDPENPFVPVPPAPRRTAPNARAGLTDGMVPGDEPFLNEKEVAVARPTSWPKGFTSSTTPITTRKDAAAAGIAGAAIGAGLMHHHQHSNHKSVDNNLHEKSAEPQVPRQIHRKPVPVNYVNNSEAWPYSPVSPIDLAPEAAALAEFPTRNSGESQRSFGRDAARANATFDQEYAPAGSGNRHHRSLDAAELAAGAAAGGALAHQHDRHQRRRSSEHTQPRSQSPKNPSSTRQRKDSNQSTSSAHSDNRNAYSDDLPTNPYHDVLAAETPSVDEPEQPLIADQHDSQPQQAFSALPPATPARSPRRDSGQGTVAPMFNYPNRPAIPSPLSSEIRPESLPKARGVNGLPSRRSRTRSGGRDSSNSRTRYSFEYDNTPFDTYPPGAGADHYGSFSAQDSRPDKGLVGDGGYPHMNVPRRGSGQYDVIDYDPAKAAPRRDSTQTPQPLPRENNTSSMMSLDGADFTPAYDQSHDFDSNWRMSSGMPSGWQRQGRRSSSPRKNDNYMRDSGIAGIGGSGPKEGRRLRASNLAGGDRYPQMGLGQAL</sequence>
<evidence type="ECO:0000256" key="2">
    <source>
        <dbReference type="SAM" id="Phobius"/>
    </source>
</evidence>
<feature type="region of interest" description="Disordered" evidence="1">
    <location>
        <begin position="213"/>
        <end position="263"/>
    </location>
</feature>
<reference evidence="4 5" key="1">
    <citation type="submission" date="2023-06" db="EMBL/GenBank/DDBJ databases">
        <title>Black Yeasts Isolated from many extreme environments.</title>
        <authorList>
            <person name="Coleine C."/>
            <person name="Stajich J.E."/>
            <person name="Selbmann L."/>
        </authorList>
    </citation>
    <scope>NUCLEOTIDE SEQUENCE [LARGE SCALE GENOMIC DNA]</scope>
    <source>
        <strain evidence="4 5">CCFEE 5887</strain>
    </source>
</reference>
<keyword evidence="3" id="KW-0732">Signal</keyword>
<dbReference type="EMBL" id="JAXLQG010000006">
    <property type="protein sequence ID" value="KAK5539000.1"/>
    <property type="molecule type" value="Genomic_DNA"/>
</dbReference>
<evidence type="ECO:0000313" key="4">
    <source>
        <dbReference type="EMBL" id="KAK5539000.1"/>
    </source>
</evidence>
<feature type="compositionally biased region" description="Polar residues" evidence="1">
    <location>
        <begin position="485"/>
        <end position="498"/>
    </location>
</feature>
<keyword evidence="5" id="KW-1185">Reference proteome</keyword>
<feature type="signal peptide" evidence="3">
    <location>
        <begin position="1"/>
        <end position="32"/>
    </location>
</feature>
<feature type="region of interest" description="Disordered" evidence="1">
    <location>
        <begin position="441"/>
        <end position="509"/>
    </location>
</feature>
<keyword evidence="2" id="KW-0812">Transmembrane</keyword>
<feature type="region of interest" description="Disordered" evidence="1">
    <location>
        <begin position="67"/>
        <end position="129"/>
    </location>
</feature>
<accession>A0AAV9QC02</accession>
<feature type="transmembrane region" description="Helical" evidence="2">
    <location>
        <begin position="162"/>
        <end position="185"/>
    </location>
</feature>
<feature type="compositionally biased region" description="Low complexity" evidence="1">
    <location>
        <begin position="441"/>
        <end position="450"/>
    </location>
</feature>
<gene>
    <name evidence="4" type="ORF">LTR25_004544</name>
</gene>
<proteinExistence type="predicted"/>
<evidence type="ECO:0000256" key="1">
    <source>
        <dbReference type="SAM" id="MobiDB-lite"/>
    </source>
</evidence>
<feature type="compositionally biased region" description="Low complexity" evidence="1">
    <location>
        <begin position="227"/>
        <end position="240"/>
    </location>
</feature>
<feature type="chain" id="PRO_5043373209" evidence="3">
    <location>
        <begin position="33"/>
        <end position="789"/>
    </location>
</feature>
<organism evidence="4 5">
    <name type="scientific">Vermiconidia calcicola</name>
    <dbReference type="NCBI Taxonomy" id="1690605"/>
    <lineage>
        <taxon>Eukaryota</taxon>
        <taxon>Fungi</taxon>
        <taxon>Dikarya</taxon>
        <taxon>Ascomycota</taxon>
        <taxon>Pezizomycotina</taxon>
        <taxon>Dothideomycetes</taxon>
        <taxon>Dothideomycetidae</taxon>
        <taxon>Mycosphaerellales</taxon>
        <taxon>Extremaceae</taxon>
        <taxon>Vermiconidia</taxon>
    </lineage>
</organism>
<dbReference type="Proteomes" id="UP001345827">
    <property type="component" value="Unassembled WGS sequence"/>
</dbReference>
<feature type="compositionally biased region" description="Polar residues" evidence="1">
    <location>
        <begin position="467"/>
        <end position="478"/>
    </location>
</feature>
<feature type="region of interest" description="Disordered" evidence="1">
    <location>
        <begin position="531"/>
        <end position="789"/>
    </location>
</feature>
<dbReference type="AlphaFoldDB" id="A0AAV9QC02"/>
<name>A0AAV9QC02_9PEZI</name>
<protein>
    <submittedName>
        <fullName evidence="4">Uncharacterized protein</fullName>
    </submittedName>
</protein>
<evidence type="ECO:0000256" key="3">
    <source>
        <dbReference type="SAM" id="SignalP"/>
    </source>
</evidence>
<comment type="caution">
    <text evidence="4">The sequence shown here is derived from an EMBL/GenBank/DDBJ whole genome shotgun (WGS) entry which is preliminary data.</text>
</comment>